<accession>A0ABR7UP53</accession>
<comment type="caution">
    <text evidence="1">The sequence shown here is derived from an EMBL/GenBank/DDBJ whole genome shotgun (WGS) entry which is preliminary data.</text>
</comment>
<gene>
    <name evidence="1" type="ORF">B6A10_03420</name>
</gene>
<sequence>MKIKLLSTLVFFSSQISFSQIIGGKVVSNNYTIPKVDIINANSKALTVSDANGRFSIAAKMDDTLTFIAKNYELKKIVINPFITDDTDLTIELTLKAEELKEVIVPKIEHKMTWLTKEEIEQIKLNSSRPKQDLRIIDYKESPQLFGIDFIRIGRQFNKLFKKDKATKSKSQNSNFKNFTKENCSQTYFLETLKLKSEEIEIFLIFCETDPKSKTIAEEKNILSIMDFLFNKNQEFKKLQISE</sequence>
<keyword evidence="2" id="KW-1185">Reference proteome</keyword>
<evidence type="ECO:0000313" key="2">
    <source>
        <dbReference type="Proteomes" id="UP000661715"/>
    </source>
</evidence>
<proteinExistence type="predicted"/>
<organism evidence="1 2">
    <name type="scientific">Flavobacterium pokkalii</name>
    <dbReference type="NCBI Taxonomy" id="1940408"/>
    <lineage>
        <taxon>Bacteria</taxon>
        <taxon>Pseudomonadati</taxon>
        <taxon>Bacteroidota</taxon>
        <taxon>Flavobacteriia</taxon>
        <taxon>Flavobacteriales</taxon>
        <taxon>Flavobacteriaceae</taxon>
        <taxon>Flavobacterium</taxon>
    </lineage>
</organism>
<dbReference type="RefSeq" id="WP_188219719.1">
    <property type="nucleotide sequence ID" value="NZ_NASZ01000003.1"/>
</dbReference>
<reference evidence="1 2" key="1">
    <citation type="journal article" date="2020" name="Microbiol. Res.">
        <title>Flavobacterium pokkalii sp. nov., a novel plant growth promoting native rhizobacteria isolated from pokkali rice grown in coastal saline affected agricultural regions of southern India, Kerala.</title>
        <authorList>
            <person name="Menon R.R."/>
            <person name="Kumari S."/>
            <person name="Viver T."/>
            <person name="Rameshkumar N."/>
        </authorList>
    </citation>
    <scope>NUCLEOTIDE SEQUENCE [LARGE SCALE GENOMIC DNA]</scope>
    <source>
        <strain evidence="1 2">L1I52</strain>
    </source>
</reference>
<evidence type="ECO:0008006" key="3">
    <source>
        <dbReference type="Google" id="ProtNLM"/>
    </source>
</evidence>
<dbReference type="EMBL" id="NASZ01000003">
    <property type="protein sequence ID" value="MBD0724221.1"/>
    <property type="molecule type" value="Genomic_DNA"/>
</dbReference>
<protein>
    <recommendedName>
        <fullName evidence="3">CarboxypepD_reg-like domain-containing protein</fullName>
    </recommendedName>
</protein>
<dbReference type="InterPro" id="IPR008969">
    <property type="entry name" value="CarboxyPept-like_regulatory"/>
</dbReference>
<dbReference type="Proteomes" id="UP000661715">
    <property type="component" value="Unassembled WGS sequence"/>
</dbReference>
<dbReference type="SUPFAM" id="SSF49464">
    <property type="entry name" value="Carboxypeptidase regulatory domain-like"/>
    <property type="match status" value="1"/>
</dbReference>
<name>A0ABR7UP53_9FLAO</name>
<evidence type="ECO:0000313" key="1">
    <source>
        <dbReference type="EMBL" id="MBD0724221.1"/>
    </source>
</evidence>